<dbReference type="EMBL" id="UINC01021314">
    <property type="protein sequence ID" value="SVA88606.1"/>
    <property type="molecule type" value="Genomic_DNA"/>
</dbReference>
<name>A0A381ZH66_9ZZZZ</name>
<feature type="domain" description="BPL/LPL catalytic" evidence="1">
    <location>
        <begin position="1"/>
        <end position="115"/>
    </location>
</feature>
<dbReference type="Gene3D" id="3.30.930.10">
    <property type="entry name" value="Bira Bifunctional Protein, Domain 2"/>
    <property type="match status" value="1"/>
</dbReference>
<dbReference type="PROSITE" id="PS51733">
    <property type="entry name" value="BPL_LPL_CATALYTIC"/>
    <property type="match status" value="1"/>
</dbReference>
<evidence type="ECO:0000313" key="2">
    <source>
        <dbReference type="EMBL" id="SVA88606.1"/>
    </source>
</evidence>
<protein>
    <recommendedName>
        <fullName evidence="1">BPL/LPL catalytic domain-containing protein</fullName>
    </recommendedName>
</protein>
<dbReference type="Pfam" id="PF03099">
    <property type="entry name" value="BPL_LplA_LipB"/>
    <property type="match status" value="1"/>
</dbReference>
<dbReference type="GO" id="GO:0004077">
    <property type="term" value="F:biotin--[biotin carboxyl-carrier protein] ligase activity"/>
    <property type="evidence" value="ECO:0007669"/>
    <property type="project" value="TreeGrafter"/>
</dbReference>
<dbReference type="PANTHER" id="PTHR12835">
    <property type="entry name" value="BIOTIN PROTEIN LIGASE"/>
    <property type="match status" value="1"/>
</dbReference>
<dbReference type="AlphaFoldDB" id="A0A381ZH66"/>
<dbReference type="PANTHER" id="PTHR12835:SF5">
    <property type="entry name" value="BIOTIN--PROTEIN LIGASE"/>
    <property type="match status" value="1"/>
</dbReference>
<reference evidence="2" key="1">
    <citation type="submission" date="2018-05" db="EMBL/GenBank/DDBJ databases">
        <authorList>
            <person name="Lanie J.A."/>
            <person name="Ng W.-L."/>
            <person name="Kazmierczak K.M."/>
            <person name="Andrzejewski T.M."/>
            <person name="Davidsen T.M."/>
            <person name="Wayne K.J."/>
            <person name="Tettelin H."/>
            <person name="Glass J.I."/>
            <person name="Rusch D."/>
            <person name="Podicherti R."/>
            <person name="Tsui H.-C.T."/>
            <person name="Winkler M.E."/>
        </authorList>
    </citation>
    <scope>NUCLEOTIDE SEQUENCE</scope>
</reference>
<sequence>MSLQQLTKVNCFLIKKILSRHYKKKISIKSPNDLLVNKKKICGILQETLKKANTTYFITGVGINLIKSPNIKNYPTTNLLELTKIKVSKKKIISELKSIYEEFIEQFSKLSLKTVKNL</sequence>
<organism evidence="2">
    <name type="scientific">marine metagenome</name>
    <dbReference type="NCBI Taxonomy" id="408172"/>
    <lineage>
        <taxon>unclassified sequences</taxon>
        <taxon>metagenomes</taxon>
        <taxon>ecological metagenomes</taxon>
    </lineage>
</organism>
<dbReference type="SUPFAM" id="SSF55681">
    <property type="entry name" value="Class II aaRS and biotin synthetases"/>
    <property type="match status" value="1"/>
</dbReference>
<proteinExistence type="predicted"/>
<dbReference type="InterPro" id="IPR004143">
    <property type="entry name" value="BPL_LPL_catalytic"/>
</dbReference>
<dbReference type="InterPro" id="IPR045864">
    <property type="entry name" value="aa-tRNA-synth_II/BPL/LPL"/>
</dbReference>
<dbReference type="GO" id="GO:0005737">
    <property type="term" value="C:cytoplasm"/>
    <property type="evidence" value="ECO:0007669"/>
    <property type="project" value="TreeGrafter"/>
</dbReference>
<evidence type="ECO:0000259" key="1">
    <source>
        <dbReference type="PROSITE" id="PS51733"/>
    </source>
</evidence>
<accession>A0A381ZH66</accession>
<gene>
    <name evidence="2" type="ORF">METZ01_LOCUS141460</name>
</gene>